<dbReference type="PROSITE" id="PS00455">
    <property type="entry name" value="AMP_BINDING"/>
    <property type="match status" value="1"/>
</dbReference>
<dbReference type="InterPro" id="IPR020459">
    <property type="entry name" value="AMP-binding"/>
</dbReference>
<dbReference type="InterPro" id="IPR000873">
    <property type="entry name" value="AMP-dep_synth/lig_dom"/>
</dbReference>
<dbReference type="PANTHER" id="PTHR45527:SF1">
    <property type="entry name" value="FATTY ACID SYNTHASE"/>
    <property type="match status" value="1"/>
</dbReference>
<accession>A0A450TFY1</accession>
<dbReference type="Gene3D" id="1.10.1200.10">
    <property type="entry name" value="ACP-like"/>
    <property type="match status" value="1"/>
</dbReference>
<feature type="domain" description="Carrier" evidence="4">
    <location>
        <begin position="635"/>
        <end position="710"/>
    </location>
</feature>
<dbReference type="Gene3D" id="2.30.38.10">
    <property type="entry name" value="Luciferase, Domain 3"/>
    <property type="match status" value="1"/>
</dbReference>
<dbReference type="NCBIfam" id="TIGR01733">
    <property type="entry name" value="AA-adenyl-dom"/>
    <property type="match status" value="1"/>
</dbReference>
<evidence type="ECO:0000259" key="4">
    <source>
        <dbReference type="PROSITE" id="PS50075"/>
    </source>
</evidence>
<dbReference type="SUPFAM" id="SSF56801">
    <property type="entry name" value="Acetyl-CoA synthetase-like"/>
    <property type="match status" value="1"/>
</dbReference>
<dbReference type="SMART" id="SM00823">
    <property type="entry name" value="PKS_PP"/>
    <property type="match status" value="1"/>
</dbReference>
<dbReference type="PRINTS" id="PR00154">
    <property type="entry name" value="AMPBINDING"/>
</dbReference>
<dbReference type="Gene3D" id="3.40.50.1820">
    <property type="entry name" value="alpha/beta hydrolase"/>
    <property type="match status" value="1"/>
</dbReference>
<dbReference type="FunFam" id="3.40.50.12780:FF:000012">
    <property type="entry name" value="Non-ribosomal peptide synthetase"/>
    <property type="match status" value="1"/>
</dbReference>
<gene>
    <name evidence="5" type="ORF">BECKFW1821B_GA0114236_11121</name>
</gene>
<dbReference type="InterPro" id="IPR045851">
    <property type="entry name" value="AMP-bd_C_sf"/>
</dbReference>
<reference evidence="5" key="1">
    <citation type="submission" date="2019-02" db="EMBL/GenBank/DDBJ databases">
        <authorList>
            <person name="Gruber-Vodicka R. H."/>
            <person name="Seah K. B. B."/>
        </authorList>
    </citation>
    <scope>NUCLEOTIDE SEQUENCE</scope>
    <source>
        <strain evidence="5">BECK_BZ106</strain>
    </source>
</reference>
<dbReference type="InterPro" id="IPR010071">
    <property type="entry name" value="AA_adenyl_dom"/>
</dbReference>
<organism evidence="5">
    <name type="scientific">Candidatus Kentrum sp. FW</name>
    <dbReference type="NCBI Taxonomy" id="2126338"/>
    <lineage>
        <taxon>Bacteria</taxon>
        <taxon>Pseudomonadati</taxon>
        <taxon>Pseudomonadota</taxon>
        <taxon>Gammaproteobacteria</taxon>
        <taxon>Candidatus Kentrum</taxon>
    </lineage>
</organism>
<keyword evidence="3" id="KW-0597">Phosphoprotein</keyword>
<evidence type="ECO:0000313" key="5">
    <source>
        <dbReference type="EMBL" id="VFJ66085.1"/>
    </source>
</evidence>
<dbReference type="FunFam" id="1.10.1200.10:FF:000005">
    <property type="entry name" value="Nonribosomal peptide synthetase 1"/>
    <property type="match status" value="1"/>
</dbReference>
<dbReference type="InterPro" id="IPR029058">
    <property type="entry name" value="AB_hydrolase_fold"/>
</dbReference>
<dbReference type="InterPro" id="IPR020806">
    <property type="entry name" value="PKS_PP-bd"/>
</dbReference>
<dbReference type="InterPro" id="IPR020802">
    <property type="entry name" value="TesA-like"/>
</dbReference>
<keyword evidence="2" id="KW-0596">Phosphopantetheine</keyword>
<dbReference type="SMART" id="SM00824">
    <property type="entry name" value="PKS_TE"/>
    <property type="match status" value="1"/>
</dbReference>
<dbReference type="SUPFAM" id="SSF47336">
    <property type="entry name" value="ACP-like"/>
    <property type="match status" value="1"/>
</dbReference>
<dbReference type="GO" id="GO:0031177">
    <property type="term" value="F:phosphopantetheine binding"/>
    <property type="evidence" value="ECO:0007669"/>
    <property type="project" value="InterPro"/>
</dbReference>
<dbReference type="SUPFAM" id="SSF53474">
    <property type="entry name" value="alpha/beta-Hydrolases"/>
    <property type="match status" value="1"/>
</dbReference>
<dbReference type="FunFam" id="2.30.38.10:FF:000001">
    <property type="entry name" value="Non-ribosomal peptide synthetase PvdI"/>
    <property type="match status" value="1"/>
</dbReference>
<dbReference type="AlphaFoldDB" id="A0A450TFY1"/>
<dbReference type="Pfam" id="PF00501">
    <property type="entry name" value="AMP-binding"/>
    <property type="match status" value="1"/>
</dbReference>
<evidence type="ECO:0000256" key="3">
    <source>
        <dbReference type="ARBA" id="ARBA00022553"/>
    </source>
</evidence>
<dbReference type="Gene3D" id="3.30.559.30">
    <property type="entry name" value="Nonribosomal peptide synthetase, condensation domain"/>
    <property type="match status" value="1"/>
</dbReference>
<dbReference type="InterPro" id="IPR009081">
    <property type="entry name" value="PP-bd_ACP"/>
</dbReference>
<name>A0A450TFY1_9GAMM</name>
<dbReference type="Gene3D" id="3.30.300.30">
    <property type="match status" value="1"/>
</dbReference>
<dbReference type="GO" id="GO:0044550">
    <property type="term" value="P:secondary metabolite biosynthetic process"/>
    <property type="evidence" value="ECO:0007669"/>
    <property type="project" value="TreeGrafter"/>
</dbReference>
<evidence type="ECO:0000256" key="1">
    <source>
        <dbReference type="ARBA" id="ARBA00001957"/>
    </source>
</evidence>
<dbReference type="InterPro" id="IPR036736">
    <property type="entry name" value="ACP-like_sf"/>
</dbReference>
<dbReference type="PROSITE" id="PS50075">
    <property type="entry name" value="CARRIER"/>
    <property type="match status" value="1"/>
</dbReference>
<dbReference type="GO" id="GO:0043041">
    <property type="term" value="P:amino acid activation for nonribosomal peptide biosynthetic process"/>
    <property type="evidence" value="ECO:0007669"/>
    <property type="project" value="TreeGrafter"/>
</dbReference>
<dbReference type="GO" id="GO:0005829">
    <property type="term" value="C:cytosol"/>
    <property type="evidence" value="ECO:0007669"/>
    <property type="project" value="TreeGrafter"/>
</dbReference>
<sequence length="1017" mass="110622">MDGELTGRLEYATDLFERPTMERLVGHLQILLAGIVADPQTPIHGLPLLTEAERQQLLAWNNTTVDYPTDKTIVDLFEEQVERTPEAIAVVFEDRQLTYRELNAEANRLGHYLQKLGVGPEVLVGICIERSLEMVVGLLGILKAGGAYVPLDPAYPMERLAFMMEDADVPVLLTQSDLKGKLPETKARVVYLDTGAEALSESSSGNVISAVGPENLAYVIYTSGSTGRPKGVMVPHRALYNHTRWMQTDFPLDNQDKVLQKTPISFDASVWEFYAPLVAGARLVLARPDWQKDLTSLIGTITRHQITILQMVPSLLQAITSLPEMSTVTSLKRIFCGGEKLSRTLMVRTLDIPGAELVNLYGPTEACIDATFWRCSPEHATVPIGKPVANSKTYILDAHLQPLSIGVPGELHIGGAGLARGYLNRPELTAEKFIPDPFDSEPGARLYKTGDLCRWLPDGTIEYLGRMDHQVKIRGFRIELGEVENALLSHPDVHEAVVDTRGEGMDKKLVAWLVGTDDVVGATDVGATDVGATDVGATDVGATDVGATDVGATDVGATDVGATDVGATDVGATCRSPLRDAPRAHLCGMLPDWMVPSVFVFVDTLPMTPNGKVDRRALAERSIKALQRPDKGFVAPRTPEEESLAAIWAEVLGIDRVGIHDNFFDLGGHSLLAIGLFSRIEKQFGRHLPLSALFQGATVAELATRLAATTDTMGKSTDPWQPLVAIQTGGVWPPFFCLPGAGGNVLYFQRLAHALGEERPFYGLQAVGLDGESEPDTTVEAMAARYIREIRTVQPQGPYLLGGHSFGGWVGLEMSKQLREQGEQVARLAIFDTTVPSGQSIGADWEEADWIVEIAHIAERLLGIALEISDSELRRMDTDEQLGYLHGLLGQNGWELSVKQLQALVRIFRANCQMDYVPRDISPIPISLFKAREPASVTRTGIQMEAFSQPLKADPTWGWGQYAAGTVELHEVPGNHYTMMNGSNAQVLAERLRGCLDIGGNRGRDSGFAGPLFPASG</sequence>
<proteinExistence type="predicted"/>
<dbReference type="Pfam" id="PF00975">
    <property type="entry name" value="Thioesterase"/>
    <property type="match status" value="1"/>
</dbReference>
<dbReference type="FunFam" id="3.40.50.980:FF:000001">
    <property type="entry name" value="Non-ribosomal peptide synthetase"/>
    <property type="match status" value="1"/>
</dbReference>
<dbReference type="CDD" id="cd05930">
    <property type="entry name" value="A_NRPS"/>
    <property type="match status" value="1"/>
</dbReference>
<dbReference type="EMBL" id="CAADFD010000112">
    <property type="protein sequence ID" value="VFJ66085.1"/>
    <property type="molecule type" value="Genomic_DNA"/>
</dbReference>
<comment type="cofactor">
    <cofactor evidence="1">
        <name>pantetheine 4'-phosphate</name>
        <dbReference type="ChEBI" id="CHEBI:47942"/>
    </cofactor>
</comment>
<dbReference type="InterPro" id="IPR020845">
    <property type="entry name" value="AMP-binding_CS"/>
</dbReference>
<dbReference type="PANTHER" id="PTHR45527">
    <property type="entry name" value="NONRIBOSOMAL PEPTIDE SYNTHETASE"/>
    <property type="match status" value="1"/>
</dbReference>
<dbReference type="InterPro" id="IPR001031">
    <property type="entry name" value="Thioesterase"/>
</dbReference>
<dbReference type="Pfam" id="PF00550">
    <property type="entry name" value="PP-binding"/>
    <property type="match status" value="1"/>
</dbReference>
<protein>
    <submittedName>
        <fullName evidence="5">Amino acid adenylation domain-containing protein</fullName>
    </submittedName>
</protein>
<dbReference type="Gene3D" id="3.40.50.980">
    <property type="match status" value="2"/>
</dbReference>
<evidence type="ECO:0000256" key="2">
    <source>
        <dbReference type="ARBA" id="ARBA00022450"/>
    </source>
</evidence>